<protein>
    <recommendedName>
        <fullName evidence="3">Prefoldin subunit</fullName>
    </recommendedName>
</protein>
<dbReference type="Pfam" id="PF02996">
    <property type="entry name" value="Prefoldin"/>
    <property type="match status" value="1"/>
</dbReference>
<reference evidence="1 2" key="1">
    <citation type="submission" date="2022-07" db="EMBL/GenBank/DDBJ databases">
        <title>Genome-wide signatures of adaptation to extreme environments.</title>
        <authorList>
            <person name="Cho C.H."/>
            <person name="Yoon H.S."/>
        </authorList>
    </citation>
    <scope>NUCLEOTIDE SEQUENCE [LARGE SCALE GENOMIC DNA]</scope>
    <source>
        <strain evidence="1 2">108.79 E11</strain>
    </source>
</reference>
<sequence length="116" mass="13642">MEWFFQARLESVCVQRDKVFEQLAKVRELRRNLGVLLSKAPSHVQVNIGCDFYLDGELDDEGLLLIDMGKNVFVEMQPQEALETTILRETWLERLGEYYTKRIGELEGLLQVYRME</sequence>
<organism evidence="1 2">
    <name type="scientific">Galdieria yellowstonensis</name>
    <dbReference type="NCBI Taxonomy" id="3028027"/>
    <lineage>
        <taxon>Eukaryota</taxon>
        <taxon>Rhodophyta</taxon>
        <taxon>Bangiophyceae</taxon>
        <taxon>Galdieriales</taxon>
        <taxon>Galdieriaceae</taxon>
        <taxon>Galdieria</taxon>
    </lineage>
</organism>
<name>A0AAV9I7D8_9RHOD</name>
<dbReference type="InterPro" id="IPR004127">
    <property type="entry name" value="Prefoldin_subunit_alpha"/>
</dbReference>
<dbReference type="AlphaFoldDB" id="A0AAV9I7D8"/>
<dbReference type="InterPro" id="IPR009053">
    <property type="entry name" value="Prefoldin"/>
</dbReference>
<dbReference type="EMBL" id="JANCYU010000009">
    <property type="protein sequence ID" value="KAK4522951.1"/>
    <property type="molecule type" value="Genomic_DNA"/>
</dbReference>
<dbReference type="Proteomes" id="UP001300502">
    <property type="component" value="Unassembled WGS sequence"/>
</dbReference>
<accession>A0AAV9I7D8</accession>
<dbReference type="Gene3D" id="1.10.287.370">
    <property type="match status" value="1"/>
</dbReference>
<comment type="caution">
    <text evidence="1">The sequence shown here is derived from an EMBL/GenBank/DDBJ whole genome shotgun (WGS) entry which is preliminary data.</text>
</comment>
<keyword evidence="2" id="KW-1185">Reference proteome</keyword>
<proteinExistence type="predicted"/>
<evidence type="ECO:0000313" key="1">
    <source>
        <dbReference type="EMBL" id="KAK4522951.1"/>
    </source>
</evidence>
<gene>
    <name evidence="1" type="ORF">GAYE_PCTG32G0841</name>
</gene>
<evidence type="ECO:0008006" key="3">
    <source>
        <dbReference type="Google" id="ProtNLM"/>
    </source>
</evidence>
<dbReference type="SUPFAM" id="SSF46579">
    <property type="entry name" value="Prefoldin"/>
    <property type="match status" value="1"/>
</dbReference>
<evidence type="ECO:0000313" key="2">
    <source>
        <dbReference type="Proteomes" id="UP001300502"/>
    </source>
</evidence>